<accession>A0ABR3FHB8</accession>
<protein>
    <submittedName>
        <fullName evidence="1">Uncharacterized protein</fullName>
    </submittedName>
</protein>
<proteinExistence type="predicted"/>
<evidence type="ECO:0000313" key="2">
    <source>
        <dbReference type="Proteomes" id="UP001465976"/>
    </source>
</evidence>
<sequence length="686" mass="73797">MSQWIVRILVWNRQNLRRISLAKFANFFFSLVAVDGPLAAVLPSAETLSELKRVTLCFHFLDIDSIEIATKLGVETDVGTGANPSADVPVSFISIVNTAFAASQPLSEQLRKVQTALFNGICEVIKSRFRRRDRWALRWLEVDIALVSDYNGTLVSVSEFATVFDTLININLVFSANVAGIKTATTENKRIIISIFADLGYVQSILSILRIADNPAHRICIGSPSKSSARCRPNDSHDHHFHWCLRHSRIKSSASVLVTTLFRSLPSSTTLPLSSLRVGKHNQLGTFDYTADNIRPVVTETQAVFRITIEQIAPLVGASVEIALAFGSSVISVSDWQAHRRPCGINLIFVACGGVLKIVACGEYKIVIGQFAELGQELHSGRHLRWRTLWCHHPAVGFLNIDQTQIGVTRVGAIVFTVTIINNAMITVAPLIDTPTVIPIGDCVTLIGVLLSLAFEAVAAVLKIVVTTEIKAVDIFSELCILVGTFIQVTISSFTFDGGIVGIHAASSRLPSAFVSISMSPATSTFSTLASRNSLLTSASPLVSLPVVVAPSLRPQGSLTTIIEDSTDQIVPLIEQLKGLKASDCGADTVGNIIGQIKTLIIASTVQINGLASATAEHIVEEATAAIGGPLTVHECTHTCSVLLLMPFLAQLIFEALDAVFKVVGVASTQAVFGLCKELGYVLTIP</sequence>
<dbReference type="Proteomes" id="UP001465976">
    <property type="component" value="Unassembled WGS sequence"/>
</dbReference>
<name>A0ABR3FHB8_9AGAR</name>
<organism evidence="1 2">
    <name type="scientific">Marasmius crinis-equi</name>
    <dbReference type="NCBI Taxonomy" id="585013"/>
    <lineage>
        <taxon>Eukaryota</taxon>
        <taxon>Fungi</taxon>
        <taxon>Dikarya</taxon>
        <taxon>Basidiomycota</taxon>
        <taxon>Agaricomycotina</taxon>
        <taxon>Agaricomycetes</taxon>
        <taxon>Agaricomycetidae</taxon>
        <taxon>Agaricales</taxon>
        <taxon>Marasmiineae</taxon>
        <taxon>Marasmiaceae</taxon>
        <taxon>Marasmius</taxon>
    </lineage>
</organism>
<gene>
    <name evidence="1" type="ORF">V5O48_007211</name>
</gene>
<reference evidence="1 2" key="1">
    <citation type="submission" date="2024-02" db="EMBL/GenBank/DDBJ databases">
        <title>A draft genome for the cacao thread blight pathogen Marasmius crinis-equi.</title>
        <authorList>
            <person name="Cohen S.P."/>
            <person name="Baruah I.K."/>
            <person name="Amoako-Attah I."/>
            <person name="Bukari Y."/>
            <person name="Meinhardt L.W."/>
            <person name="Bailey B.A."/>
        </authorList>
    </citation>
    <scope>NUCLEOTIDE SEQUENCE [LARGE SCALE GENOMIC DNA]</scope>
    <source>
        <strain evidence="1 2">GH-76</strain>
    </source>
</reference>
<keyword evidence="2" id="KW-1185">Reference proteome</keyword>
<comment type="caution">
    <text evidence="1">The sequence shown here is derived from an EMBL/GenBank/DDBJ whole genome shotgun (WGS) entry which is preliminary data.</text>
</comment>
<dbReference type="EMBL" id="JBAHYK010000369">
    <property type="protein sequence ID" value="KAL0574752.1"/>
    <property type="molecule type" value="Genomic_DNA"/>
</dbReference>
<evidence type="ECO:0000313" key="1">
    <source>
        <dbReference type="EMBL" id="KAL0574752.1"/>
    </source>
</evidence>